<feature type="transmembrane region" description="Helical" evidence="19">
    <location>
        <begin position="334"/>
        <end position="354"/>
    </location>
</feature>
<keyword evidence="4" id="KW-0808">Transferase</keyword>
<feature type="transmembrane region" description="Helical" evidence="19">
    <location>
        <begin position="131"/>
        <end position="150"/>
    </location>
</feature>
<dbReference type="GO" id="GO:0005886">
    <property type="term" value="C:plasma membrane"/>
    <property type="evidence" value="ECO:0007669"/>
    <property type="project" value="TreeGrafter"/>
</dbReference>
<evidence type="ECO:0000256" key="13">
    <source>
        <dbReference type="ARBA" id="ARBA00041185"/>
    </source>
</evidence>
<comment type="pathway">
    <text evidence="2">Cell wall biogenesis; peptidoglycan biosynthesis.</text>
</comment>
<feature type="transmembrane region" description="Helical" evidence="19">
    <location>
        <begin position="366"/>
        <end position="388"/>
    </location>
</feature>
<feature type="compositionally biased region" description="Basic and acidic residues" evidence="18">
    <location>
        <begin position="516"/>
        <end position="525"/>
    </location>
</feature>
<evidence type="ECO:0000256" key="10">
    <source>
        <dbReference type="ARBA" id="ARBA00032370"/>
    </source>
</evidence>
<dbReference type="EMBL" id="LT629700">
    <property type="protein sequence ID" value="SDL82848.1"/>
    <property type="molecule type" value="Genomic_DNA"/>
</dbReference>
<dbReference type="PROSITE" id="PS00428">
    <property type="entry name" value="FTSW_RODA_SPOVE"/>
    <property type="match status" value="1"/>
</dbReference>
<feature type="transmembrane region" description="Helical" evidence="19">
    <location>
        <begin position="223"/>
        <end position="240"/>
    </location>
</feature>
<keyword evidence="3" id="KW-0328">Glycosyltransferase</keyword>
<evidence type="ECO:0000256" key="4">
    <source>
        <dbReference type="ARBA" id="ARBA00022679"/>
    </source>
</evidence>
<keyword evidence="8 19" id="KW-1133">Transmembrane helix</keyword>
<dbReference type="GO" id="GO:0009252">
    <property type="term" value="P:peptidoglycan biosynthetic process"/>
    <property type="evidence" value="ECO:0007669"/>
    <property type="project" value="UniProtKB-UniPathway"/>
</dbReference>
<comment type="similarity">
    <text evidence="12">Belongs to the SEDS family. FtsW subfamily.</text>
</comment>
<dbReference type="UniPathway" id="UPA00219"/>
<dbReference type="RefSeq" id="WP_092149359.1">
    <property type="nucleotide sequence ID" value="NZ_LT629700.1"/>
</dbReference>
<evidence type="ECO:0000313" key="20">
    <source>
        <dbReference type="EMBL" id="SDL82848.1"/>
    </source>
</evidence>
<sequence>MTVTQGGQRRNPTPRRSARPVAHPGPQARTAKRPASSAPAQPSALARLIRRGEAAVDARPLADYTMIRTVVLVLAGLGVVMVMSSSMASSYASSASVWAQAVKQTVMVVGGLVVFWVMLKTSPDKLRRYSHVIMATAVLLLVAVLTPLGTGREEVGSQSWIALGPVSFQPSEFARVAIAIWGATVLANKNPKHIRRLDNGFAPFIVVAALCVGLIGLQGDFGMAASFSVVVAFILIFAGIPKRVIAAAGVVAAIALVGVFLAGGYRSNRFHVYFDALFGHFEDTRDIAFQSHQGFLSLADGSVFGVGLGQSRAKWFYLPEARNDFIFAVIGEELGLWGGALVIILFGLLAVFGLRTARRARNQFQALLAAALTTGVVSQAFINIAYVLGLLPVTGIQLPMLSAGGTSAVITLGAMGILASIARHEPDAVSSMQNYGRPAFDRVLGIGEPKAPGQRDSQRTTRAARAARSAERRAERFGAPVTARPAAAREAYRPAAAAPSQAPAAGDSRLRGGKPTRYDVRRDSTWRGSRRAG</sequence>
<keyword evidence="20" id="KW-0132">Cell division</keyword>
<keyword evidence="7" id="KW-0573">Peptidoglycan synthesis</keyword>
<evidence type="ECO:0000256" key="2">
    <source>
        <dbReference type="ARBA" id="ARBA00004752"/>
    </source>
</evidence>
<evidence type="ECO:0000256" key="19">
    <source>
        <dbReference type="SAM" id="Phobius"/>
    </source>
</evidence>
<evidence type="ECO:0000256" key="14">
    <source>
        <dbReference type="ARBA" id="ARBA00041418"/>
    </source>
</evidence>
<evidence type="ECO:0000256" key="16">
    <source>
        <dbReference type="ARBA" id="ARBA00049902"/>
    </source>
</evidence>
<feature type="region of interest" description="Disordered" evidence="18">
    <location>
        <begin position="1"/>
        <end position="42"/>
    </location>
</feature>
<dbReference type="Proteomes" id="UP000199350">
    <property type="component" value="Chromosome I"/>
</dbReference>
<reference evidence="21" key="1">
    <citation type="submission" date="2016-10" db="EMBL/GenBank/DDBJ databases">
        <authorList>
            <person name="Varghese N."/>
            <person name="Submissions S."/>
        </authorList>
    </citation>
    <scope>NUCLEOTIDE SEQUENCE [LARGE SCALE GENOMIC DNA]</scope>
    <source>
        <strain evidence="21">DSM 20632</strain>
    </source>
</reference>
<feature type="region of interest" description="Disordered" evidence="18">
    <location>
        <begin position="447"/>
        <end position="533"/>
    </location>
</feature>
<dbReference type="GO" id="GO:0051301">
    <property type="term" value="P:cell division"/>
    <property type="evidence" value="ECO:0007669"/>
    <property type="project" value="UniProtKB-KW"/>
</dbReference>
<dbReference type="EC" id="2.4.99.28" evidence="15"/>
<feature type="transmembrane region" description="Helical" evidence="19">
    <location>
        <begin position="245"/>
        <end position="265"/>
    </location>
</feature>
<name>A0A1G9N8N6_9CORY</name>
<evidence type="ECO:0000256" key="5">
    <source>
        <dbReference type="ARBA" id="ARBA00022692"/>
    </source>
</evidence>
<dbReference type="STRING" id="38302.SAMN04488535_0914"/>
<accession>A0A1G9N8N6</accession>
<evidence type="ECO:0000313" key="21">
    <source>
        <dbReference type="Proteomes" id="UP000199350"/>
    </source>
</evidence>
<comment type="subcellular location">
    <subcellularLocation>
        <location evidence="1">Membrane</location>
        <topology evidence="1">Multi-pass membrane protein</topology>
    </subcellularLocation>
</comment>
<organism evidence="20 21">
    <name type="scientific">Corynebacterium mycetoides</name>
    <dbReference type="NCBI Taxonomy" id="38302"/>
    <lineage>
        <taxon>Bacteria</taxon>
        <taxon>Bacillati</taxon>
        <taxon>Actinomycetota</taxon>
        <taxon>Actinomycetes</taxon>
        <taxon>Mycobacteriales</taxon>
        <taxon>Corynebacteriaceae</taxon>
        <taxon>Corynebacterium</taxon>
    </lineage>
</organism>
<comment type="catalytic activity">
    <reaction evidence="16">
        <text>[GlcNAc-(1-&gt;4)-Mur2Ac(oyl-L-Ala-gamma-D-Glu-L-Lys-D-Ala-D-Ala)](n)-di-trans,octa-cis-undecaprenyl diphosphate + beta-D-GlcNAc-(1-&gt;4)-Mur2Ac(oyl-L-Ala-gamma-D-Glu-L-Lys-D-Ala-D-Ala)-di-trans,octa-cis-undecaprenyl diphosphate = [GlcNAc-(1-&gt;4)-Mur2Ac(oyl-L-Ala-gamma-D-Glu-L-Lys-D-Ala-D-Ala)](n+1)-di-trans,octa-cis-undecaprenyl diphosphate + di-trans,octa-cis-undecaprenyl diphosphate + H(+)</text>
        <dbReference type="Rhea" id="RHEA:23708"/>
        <dbReference type="Rhea" id="RHEA-COMP:9602"/>
        <dbReference type="Rhea" id="RHEA-COMP:9603"/>
        <dbReference type="ChEBI" id="CHEBI:15378"/>
        <dbReference type="ChEBI" id="CHEBI:58405"/>
        <dbReference type="ChEBI" id="CHEBI:60033"/>
        <dbReference type="ChEBI" id="CHEBI:78435"/>
        <dbReference type="EC" id="2.4.99.28"/>
    </reaction>
</comment>
<dbReference type="Pfam" id="PF01098">
    <property type="entry name" value="FTSW_RODA_SPOVE"/>
    <property type="match status" value="1"/>
</dbReference>
<protein>
    <recommendedName>
        <fullName evidence="13">Probable peptidoglycan glycosyltransferase FtsW</fullName>
        <ecNumber evidence="15">2.4.99.28</ecNumber>
    </recommendedName>
    <alternativeName>
        <fullName evidence="14">Cell division protein FtsW</fullName>
    </alternativeName>
    <alternativeName>
        <fullName evidence="11">Cell wall polymerase</fullName>
    </alternativeName>
    <alternativeName>
        <fullName evidence="10">Peptidoglycan polymerase</fullName>
    </alternativeName>
</protein>
<keyword evidence="5 19" id="KW-0812">Transmembrane</keyword>
<dbReference type="GO" id="GO:0015648">
    <property type="term" value="F:lipid-linked peptidoglycan transporter activity"/>
    <property type="evidence" value="ECO:0007669"/>
    <property type="project" value="TreeGrafter"/>
</dbReference>
<keyword evidence="20" id="KW-0131">Cell cycle</keyword>
<feature type="transmembrane region" description="Helical" evidence="19">
    <location>
        <begin position="170"/>
        <end position="188"/>
    </location>
</feature>
<dbReference type="PANTHER" id="PTHR30474">
    <property type="entry name" value="CELL CYCLE PROTEIN"/>
    <property type="match status" value="1"/>
</dbReference>
<evidence type="ECO:0000256" key="12">
    <source>
        <dbReference type="ARBA" id="ARBA00038053"/>
    </source>
</evidence>
<evidence type="ECO:0000256" key="6">
    <source>
        <dbReference type="ARBA" id="ARBA00022960"/>
    </source>
</evidence>
<feature type="transmembrane region" description="Helical" evidence="19">
    <location>
        <begin position="200"/>
        <end position="217"/>
    </location>
</feature>
<dbReference type="GO" id="GO:0032153">
    <property type="term" value="C:cell division site"/>
    <property type="evidence" value="ECO:0007669"/>
    <property type="project" value="TreeGrafter"/>
</dbReference>
<evidence type="ECO:0000256" key="1">
    <source>
        <dbReference type="ARBA" id="ARBA00004141"/>
    </source>
</evidence>
<keyword evidence="6" id="KW-0133">Cell shape</keyword>
<gene>
    <name evidence="20" type="ORF">SAMN04488535_0914</name>
</gene>
<dbReference type="OrthoDB" id="9768187at2"/>
<dbReference type="InterPro" id="IPR018365">
    <property type="entry name" value="Cell_cycle_FtsW-rel_CS"/>
</dbReference>
<proteinExistence type="inferred from homology"/>
<dbReference type="InterPro" id="IPR001182">
    <property type="entry name" value="FtsW/RodA"/>
</dbReference>
<evidence type="ECO:0000256" key="15">
    <source>
        <dbReference type="ARBA" id="ARBA00044770"/>
    </source>
</evidence>
<feature type="compositionally biased region" description="Low complexity" evidence="18">
    <location>
        <begin position="479"/>
        <end position="505"/>
    </location>
</feature>
<feature type="transmembrane region" description="Helical" evidence="19">
    <location>
        <begin position="97"/>
        <end position="119"/>
    </location>
</feature>
<dbReference type="GO" id="GO:0008360">
    <property type="term" value="P:regulation of cell shape"/>
    <property type="evidence" value="ECO:0007669"/>
    <property type="project" value="UniProtKB-KW"/>
</dbReference>
<feature type="transmembrane region" description="Helical" evidence="19">
    <location>
        <begin position="69"/>
        <end position="91"/>
    </location>
</feature>
<evidence type="ECO:0000256" key="8">
    <source>
        <dbReference type="ARBA" id="ARBA00022989"/>
    </source>
</evidence>
<evidence type="ECO:0000256" key="3">
    <source>
        <dbReference type="ARBA" id="ARBA00022676"/>
    </source>
</evidence>
<keyword evidence="9 19" id="KW-0472">Membrane</keyword>
<feature type="compositionally biased region" description="Polar residues" evidence="18">
    <location>
        <begin position="1"/>
        <end position="11"/>
    </location>
</feature>
<evidence type="ECO:0000256" key="11">
    <source>
        <dbReference type="ARBA" id="ARBA00033270"/>
    </source>
</evidence>
<dbReference type="GO" id="GO:0008955">
    <property type="term" value="F:peptidoglycan glycosyltransferase activity"/>
    <property type="evidence" value="ECO:0007669"/>
    <property type="project" value="UniProtKB-EC"/>
</dbReference>
<keyword evidence="21" id="KW-1185">Reference proteome</keyword>
<evidence type="ECO:0000256" key="7">
    <source>
        <dbReference type="ARBA" id="ARBA00022984"/>
    </source>
</evidence>
<dbReference type="AlphaFoldDB" id="A0A1G9N8N6"/>
<dbReference type="PANTHER" id="PTHR30474:SF2">
    <property type="entry name" value="PEPTIDOGLYCAN GLYCOSYLTRANSFERASE FTSW-RELATED"/>
    <property type="match status" value="1"/>
</dbReference>
<evidence type="ECO:0000256" key="17">
    <source>
        <dbReference type="ARBA" id="ARBA00049966"/>
    </source>
</evidence>
<evidence type="ECO:0000256" key="9">
    <source>
        <dbReference type="ARBA" id="ARBA00023136"/>
    </source>
</evidence>
<comment type="function">
    <text evidence="17">Peptidoglycan polymerase that is essential for cell division.</text>
</comment>
<evidence type="ECO:0000256" key="18">
    <source>
        <dbReference type="SAM" id="MobiDB-lite"/>
    </source>
</evidence>
<feature type="transmembrane region" description="Helical" evidence="19">
    <location>
        <begin position="400"/>
        <end position="422"/>
    </location>
</feature>